<dbReference type="EMBL" id="JBITGY010000002">
    <property type="protein sequence ID" value="MFI6497656.1"/>
    <property type="molecule type" value="Genomic_DNA"/>
</dbReference>
<evidence type="ECO:0000313" key="3">
    <source>
        <dbReference type="Proteomes" id="UP001612741"/>
    </source>
</evidence>
<feature type="compositionally biased region" description="Polar residues" evidence="1">
    <location>
        <begin position="16"/>
        <end position="31"/>
    </location>
</feature>
<feature type="region of interest" description="Disordered" evidence="1">
    <location>
        <begin position="1"/>
        <end position="40"/>
    </location>
</feature>
<dbReference type="Proteomes" id="UP001612741">
    <property type="component" value="Unassembled WGS sequence"/>
</dbReference>
<evidence type="ECO:0000256" key="1">
    <source>
        <dbReference type="SAM" id="MobiDB-lite"/>
    </source>
</evidence>
<accession>A0ABW7YP10</accession>
<evidence type="ECO:0000313" key="2">
    <source>
        <dbReference type="EMBL" id="MFI6497656.1"/>
    </source>
</evidence>
<comment type="caution">
    <text evidence="2">The sequence shown here is derived from an EMBL/GenBank/DDBJ whole genome shotgun (WGS) entry which is preliminary data.</text>
</comment>
<keyword evidence="3" id="KW-1185">Reference proteome</keyword>
<name>A0ABW7YP10_9ACTN</name>
<protein>
    <submittedName>
        <fullName evidence="2">Uncharacterized protein</fullName>
    </submittedName>
</protein>
<sequence length="139" mass="14628">MPILVACQTSPPPQARKSQAASPPASTTPDKFSTGGDADDDPCTRVVSSIGYAGLLLLPAGKEDGQNFENAVLGRLAELRGIVQEFGPRLPGRLKDEAEAVEKATHGLAKADTPRKTQVALLKDYRAAADRIVRGCTTS</sequence>
<reference evidence="2 3" key="1">
    <citation type="submission" date="2024-10" db="EMBL/GenBank/DDBJ databases">
        <title>The Natural Products Discovery Center: Release of the First 8490 Sequenced Strains for Exploring Actinobacteria Biosynthetic Diversity.</title>
        <authorList>
            <person name="Kalkreuter E."/>
            <person name="Kautsar S.A."/>
            <person name="Yang D."/>
            <person name="Bader C.D."/>
            <person name="Teijaro C.N."/>
            <person name="Fluegel L."/>
            <person name="Davis C.M."/>
            <person name="Simpson J.R."/>
            <person name="Lauterbach L."/>
            <person name="Steele A.D."/>
            <person name="Gui C."/>
            <person name="Meng S."/>
            <person name="Li G."/>
            <person name="Viehrig K."/>
            <person name="Ye F."/>
            <person name="Su P."/>
            <person name="Kiefer A.F."/>
            <person name="Nichols A."/>
            <person name="Cepeda A.J."/>
            <person name="Yan W."/>
            <person name="Fan B."/>
            <person name="Jiang Y."/>
            <person name="Adhikari A."/>
            <person name="Zheng C.-J."/>
            <person name="Schuster L."/>
            <person name="Cowan T.M."/>
            <person name="Smanski M.J."/>
            <person name="Chevrette M.G."/>
            <person name="De Carvalho L.P.S."/>
            <person name="Shen B."/>
        </authorList>
    </citation>
    <scope>NUCLEOTIDE SEQUENCE [LARGE SCALE GENOMIC DNA]</scope>
    <source>
        <strain evidence="2 3">NPDC050545</strain>
    </source>
</reference>
<gene>
    <name evidence="2" type="ORF">ACIBG2_09740</name>
</gene>
<proteinExistence type="predicted"/>
<dbReference type="RefSeq" id="WP_397080635.1">
    <property type="nucleotide sequence ID" value="NZ_JBITGY010000002.1"/>
</dbReference>
<organism evidence="2 3">
    <name type="scientific">Nonomuraea typhae</name>
    <dbReference type="NCBI Taxonomy" id="2603600"/>
    <lineage>
        <taxon>Bacteria</taxon>
        <taxon>Bacillati</taxon>
        <taxon>Actinomycetota</taxon>
        <taxon>Actinomycetes</taxon>
        <taxon>Streptosporangiales</taxon>
        <taxon>Streptosporangiaceae</taxon>
        <taxon>Nonomuraea</taxon>
    </lineage>
</organism>